<dbReference type="GeneID" id="120254158"/>
<evidence type="ECO:0000256" key="1">
    <source>
        <dbReference type="SAM" id="MobiDB-lite"/>
    </source>
</evidence>
<organism evidence="2 3">
    <name type="scientific">Dioscorea cayennensis subsp. rotundata</name>
    <name type="common">White Guinea yam</name>
    <name type="synonym">Dioscorea rotundata</name>
    <dbReference type="NCBI Taxonomy" id="55577"/>
    <lineage>
        <taxon>Eukaryota</taxon>
        <taxon>Viridiplantae</taxon>
        <taxon>Streptophyta</taxon>
        <taxon>Embryophyta</taxon>
        <taxon>Tracheophyta</taxon>
        <taxon>Spermatophyta</taxon>
        <taxon>Magnoliopsida</taxon>
        <taxon>Liliopsida</taxon>
        <taxon>Dioscoreales</taxon>
        <taxon>Dioscoreaceae</taxon>
        <taxon>Dioscorea</taxon>
    </lineage>
</organism>
<dbReference type="AlphaFoldDB" id="A0AB40AUB1"/>
<feature type="region of interest" description="Disordered" evidence="1">
    <location>
        <begin position="1"/>
        <end position="26"/>
    </location>
</feature>
<dbReference type="PANTHER" id="PTHR37181:SF1">
    <property type="entry name" value="F6A14.6 PROTEIN"/>
    <property type="match status" value="1"/>
</dbReference>
<dbReference type="PANTHER" id="PTHR37181">
    <property type="entry name" value="F6A14.6 PROTEIN"/>
    <property type="match status" value="1"/>
</dbReference>
<keyword evidence="2" id="KW-1185">Reference proteome</keyword>
<reference evidence="3" key="1">
    <citation type="submission" date="2025-08" db="UniProtKB">
        <authorList>
            <consortium name="RefSeq"/>
        </authorList>
    </citation>
    <scope>IDENTIFICATION</scope>
</reference>
<dbReference type="Proteomes" id="UP001515500">
    <property type="component" value="Unplaced"/>
</dbReference>
<accession>A0AB40AUB1</accession>
<sequence length="399" mass="43880">MKNLAGPKSQPLRRLRKPGAPSPAPKHPLILNGDAAVHSLVPGSDSPANAALVKRVSGWSLSSTDTDIAVLVSSLSKTLTRKLKNLRSLNRDEFVGLLGSFFQKCAERIGLAISVDPSDPSFIPKAIEKLGFVIGREAAGLILEGCLILEVWEVIETLILQKLAGNLNSVNLVEKLIEKNQSELLCLCVREISDLKSSELVLILKFFLSPTDDSLNSMILVRKKLENDALFAIEKATHRGLDEKVTALAREASILLAMAHDRFSSSEVCLHYVFGSSNLDDLVLSSAILRLDGSEVLTLVRYFIKWLEKYQRFPEAGPCPSAMPVLGLTVCDSIPSLESVARGLGLVLDEHFSYLVLSSEFHEEMRAIERLVKSFASEAELCLPVNEIIKHLQLEARQY</sequence>
<protein>
    <submittedName>
        <fullName evidence="3">LOW QUALITY PROTEIN: uncharacterized protein LOC120254158</fullName>
    </submittedName>
</protein>
<name>A0AB40AUB1_DIOCR</name>
<gene>
    <name evidence="3" type="primary">LOC120254158</name>
</gene>
<proteinExistence type="predicted"/>
<evidence type="ECO:0000313" key="3">
    <source>
        <dbReference type="RefSeq" id="XP_039118233.1"/>
    </source>
</evidence>
<evidence type="ECO:0000313" key="2">
    <source>
        <dbReference type="Proteomes" id="UP001515500"/>
    </source>
</evidence>
<dbReference type="RefSeq" id="XP_039118233.1">
    <property type="nucleotide sequence ID" value="XM_039262299.1"/>
</dbReference>